<gene>
    <name evidence="11" type="ORF">METZ01_LOCUS7336</name>
</gene>
<comment type="subcellular location">
    <subcellularLocation>
        <location evidence="1">Cytoplasm</location>
    </subcellularLocation>
</comment>
<dbReference type="Gene3D" id="3.40.50.300">
    <property type="entry name" value="P-loop containing nucleotide triphosphate hydrolases"/>
    <property type="match status" value="1"/>
</dbReference>
<accession>A0A381NIQ1</accession>
<keyword evidence="7" id="KW-0547">Nucleotide-binding</keyword>
<dbReference type="InterPro" id="IPR027417">
    <property type="entry name" value="P-loop_NTPase"/>
</dbReference>
<dbReference type="PANTHER" id="PTHR33540:SF2">
    <property type="entry name" value="TRNA THREONYLCARBAMOYLADENOSINE BIOSYNTHESIS PROTEIN TSAE"/>
    <property type="match status" value="1"/>
</dbReference>
<dbReference type="AlphaFoldDB" id="A0A381NIQ1"/>
<keyword evidence="8" id="KW-0067">ATP-binding</keyword>
<dbReference type="GO" id="GO:0002949">
    <property type="term" value="P:tRNA threonylcarbamoyladenosine modification"/>
    <property type="evidence" value="ECO:0007669"/>
    <property type="project" value="InterPro"/>
</dbReference>
<protein>
    <recommendedName>
        <fullName evidence="3">tRNA threonylcarbamoyladenosine biosynthesis protein TsaE</fullName>
    </recommendedName>
    <alternativeName>
        <fullName evidence="10">t(6)A37 threonylcarbamoyladenosine biosynthesis protein TsaE</fullName>
    </alternativeName>
</protein>
<evidence type="ECO:0000256" key="10">
    <source>
        <dbReference type="ARBA" id="ARBA00032441"/>
    </source>
</evidence>
<dbReference type="GO" id="GO:0005524">
    <property type="term" value="F:ATP binding"/>
    <property type="evidence" value="ECO:0007669"/>
    <property type="project" value="UniProtKB-KW"/>
</dbReference>
<evidence type="ECO:0000256" key="8">
    <source>
        <dbReference type="ARBA" id="ARBA00022840"/>
    </source>
</evidence>
<evidence type="ECO:0000256" key="2">
    <source>
        <dbReference type="ARBA" id="ARBA00007599"/>
    </source>
</evidence>
<keyword evidence="5" id="KW-0819">tRNA processing</keyword>
<name>A0A381NIQ1_9ZZZZ</name>
<keyword evidence="4" id="KW-0963">Cytoplasm</keyword>
<proteinExistence type="inferred from homology"/>
<dbReference type="GO" id="GO:0046872">
    <property type="term" value="F:metal ion binding"/>
    <property type="evidence" value="ECO:0007669"/>
    <property type="project" value="UniProtKB-KW"/>
</dbReference>
<evidence type="ECO:0000256" key="4">
    <source>
        <dbReference type="ARBA" id="ARBA00022490"/>
    </source>
</evidence>
<dbReference type="InterPro" id="IPR003442">
    <property type="entry name" value="T6A_TsaE"/>
</dbReference>
<dbReference type="GO" id="GO:0005737">
    <property type="term" value="C:cytoplasm"/>
    <property type="evidence" value="ECO:0007669"/>
    <property type="project" value="UniProtKB-SubCell"/>
</dbReference>
<organism evidence="11">
    <name type="scientific">marine metagenome</name>
    <dbReference type="NCBI Taxonomy" id="408172"/>
    <lineage>
        <taxon>unclassified sequences</taxon>
        <taxon>metagenomes</taxon>
        <taxon>ecological metagenomes</taxon>
    </lineage>
</organism>
<dbReference type="PANTHER" id="PTHR33540">
    <property type="entry name" value="TRNA THREONYLCARBAMOYLADENOSINE BIOSYNTHESIS PROTEIN TSAE"/>
    <property type="match status" value="1"/>
</dbReference>
<evidence type="ECO:0000256" key="6">
    <source>
        <dbReference type="ARBA" id="ARBA00022723"/>
    </source>
</evidence>
<evidence type="ECO:0000256" key="7">
    <source>
        <dbReference type="ARBA" id="ARBA00022741"/>
    </source>
</evidence>
<keyword evidence="9" id="KW-0460">Magnesium</keyword>
<dbReference type="Pfam" id="PF02367">
    <property type="entry name" value="TsaE"/>
    <property type="match status" value="1"/>
</dbReference>
<evidence type="ECO:0000256" key="1">
    <source>
        <dbReference type="ARBA" id="ARBA00004496"/>
    </source>
</evidence>
<dbReference type="EMBL" id="UINC01000389">
    <property type="protein sequence ID" value="SUZ54482.1"/>
    <property type="molecule type" value="Genomic_DNA"/>
</dbReference>
<dbReference type="NCBIfam" id="TIGR00150">
    <property type="entry name" value="T6A_YjeE"/>
    <property type="match status" value="1"/>
</dbReference>
<evidence type="ECO:0000256" key="3">
    <source>
        <dbReference type="ARBA" id="ARBA00019010"/>
    </source>
</evidence>
<dbReference type="SUPFAM" id="SSF52540">
    <property type="entry name" value="P-loop containing nucleoside triphosphate hydrolases"/>
    <property type="match status" value="1"/>
</dbReference>
<reference evidence="11" key="1">
    <citation type="submission" date="2018-05" db="EMBL/GenBank/DDBJ databases">
        <authorList>
            <person name="Lanie J.A."/>
            <person name="Ng W.-L."/>
            <person name="Kazmierczak K.M."/>
            <person name="Andrzejewski T.M."/>
            <person name="Davidsen T.M."/>
            <person name="Wayne K.J."/>
            <person name="Tettelin H."/>
            <person name="Glass J.I."/>
            <person name="Rusch D."/>
            <person name="Podicherti R."/>
            <person name="Tsui H.-C.T."/>
            <person name="Winkler M.E."/>
        </authorList>
    </citation>
    <scope>NUCLEOTIDE SEQUENCE</scope>
</reference>
<evidence type="ECO:0000256" key="9">
    <source>
        <dbReference type="ARBA" id="ARBA00022842"/>
    </source>
</evidence>
<evidence type="ECO:0000313" key="11">
    <source>
        <dbReference type="EMBL" id="SUZ54482.1"/>
    </source>
</evidence>
<comment type="similarity">
    <text evidence="2">Belongs to the TsaE family.</text>
</comment>
<keyword evidence="6" id="KW-0479">Metal-binding</keyword>
<evidence type="ECO:0000256" key="5">
    <source>
        <dbReference type="ARBA" id="ARBA00022694"/>
    </source>
</evidence>
<sequence>MHEITINSPNVQKTEKLGKILSKILKKNDLIALQGELGSGKTTLARSIILSSMGTKKGNMPIPSPTFNLVQLYDCKKIIIGHADLYRINNSEEIEALNLEEIIDNGVLIVEWAEKLSPIKETNILRIQFTNTNNGLDINILDVSGWSDRIIAISKYF</sequence>